<sequence length="243" mass="25992">MESINVLKGYGKLNSAEAQTPHHHRAAKRPLILAVTVSSIVLLTITLGLLIGALVRESSTEGSEAQSLRSSSAQSIRAVCSVTQHQDSCFTSISSLNSSVEPDPEAIFELSLRVCVNEVSNGSLFVRDLVKSSNDARSKGALGDCAGLLEDAASRLRDSVAAMEAAGPGEKALTELKISNIQTWVSAAMTDQETCLDGLEEMGSTVLEMVRDRLSRSREFMSNSLAICAQMSAVLEKFEMGMH</sequence>
<dbReference type="InterPro" id="IPR051955">
    <property type="entry name" value="PME_Inhibitor"/>
</dbReference>
<protein>
    <submittedName>
        <fullName evidence="6">Pectinesterase 3</fullName>
    </submittedName>
</protein>
<keyword evidence="1" id="KW-0732">Signal</keyword>
<evidence type="ECO:0000313" key="5">
    <source>
        <dbReference type="Proteomes" id="UP000827889"/>
    </source>
</evidence>
<dbReference type="GO" id="GO:0004857">
    <property type="term" value="F:enzyme inhibitor activity"/>
    <property type="evidence" value="ECO:0007669"/>
    <property type="project" value="InterPro"/>
</dbReference>
<proteinExistence type="inferred from homology"/>
<dbReference type="InterPro" id="IPR006501">
    <property type="entry name" value="Pectinesterase_inhib_dom"/>
</dbReference>
<dbReference type="SUPFAM" id="SSF101148">
    <property type="entry name" value="Plant invertase/pectin methylesterase inhibitor"/>
    <property type="match status" value="1"/>
</dbReference>
<accession>A0A8B8MU88</accession>
<evidence type="ECO:0000259" key="4">
    <source>
        <dbReference type="SMART" id="SM00856"/>
    </source>
</evidence>
<keyword evidence="5" id="KW-1185">Reference proteome</keyword>
<dbReference type="GeneID" id="115727532"/>
<keyword evidence="3" id="KW-0812">Transmembrane</keyword>
<keyword evidence="3" id="KW-0472">Membrane</keyword>
<dbReference type="Gene3D" id="1.20.140.40">
    <property type="entry name" value="Invertase/pectin methylesterase inhibitor family protein"/>
    <property type="match status" value="1"/>
</dbReference>
<evidence type="ECO:0000256" key="3">
    <source>
        <dbReference type="SAM" id="Phobius"/>
    </source>
</evidence>
<name>A0A8B8MU88_9MYRT</name>
<reference evidence="6" key="1">
    <citation type="submission" date="2025-08" db="UniProtKB">
        <authorList>
            <consortium name="RefSeq"/>
        </authorList>
    </citation>
    <scope>IDENTIFICATION</scope>
    <source>
        <tissue evidence="6">Leaf</tissue>
    </source>
</reference>
<dbReference type="Proteomes" id="UP000827889">
    <property type="component" value="Chromosome 6"/>
</dbReference>
<evidence type="ECO:0000256" key="1">
    <source>
        <dbReference type="ARBA" id="ARBA00022729"/>
    </source>
</evidence>
<feature type="transmembrane region" description="Helical" evidence="3">
    <location>
        <begin position="31"/>
        <end position="55"/>
    </location>
</feature>
<dbReference type="RefSeq" id="XP_030513614.2">
    <property type="nucleotide sequence ID" value="XM_030657754.2"/>
</dbReference>
<dbReference type="CDD" id="cd15798">
    <property type="entry name" value="PMEI-like_3"/>
    <property type="match status" value="1"/>
</dbReference>
<dbReference type="PANTHER" id="PTHR31080">
    <property type="entry name" value="PECTINESTERASE INHIBITOR-LIKE"/>
    <property type="match status" value="1"/>
</dbReference>
<feature type="domain" description="Pectinesterase inhibitor" evidence="4">
    <location>
        <begin position="71"/>
        <end position="227"/>
    </location>
</feature>
<organism evidence="5 6">
    <name type="scientific">Rhodamnia argentea</name>
    <dbReference type="NCBI Taxonomy" id="178133"/>
    <lineage>
        <taxon>Eukaryota</taxon>
        <taxon>Viridiplantae</taxon>
        <taxon>Streptophyta</taxon>
        <taxon>Embryophyta</taxon>
        <taxon>Tracheophyta</taxon>
        <taxon>Spermatophyta</taxon>
        <taxon>Magnoliopsida</taxon>
        <taxon>eudicotyledons</taxon>
        <taxon>Gunneridae</taxon>
        <taxon>Pentapetalae</taxon>
        <taxon>rosids</taxon>
        <taxon>malvids</taxon>
        <taxon>Myrtales</taxon>
        <taxon>Myrtaceae</taxon>
        <taxon>Myrtoideae</taxon>
        <taxon>Myrteae</taxon>
        <taxon>Australasian group</taxon>
        <taxon>Rhodamnia</taxon>
    </lineage>
</organism>
<keyword evidence="3" id="KW-1133">Transmembrane helix</keyword>
<comment type="similarity">
    <text evidence="2">Belongs to the PMEI family.</text>
</comment>
<dbReference type="NCBIfam" id="TIGR01614">
    <property type="entry name" value="PME_inhib"/>
    <property type="match status" value="1"/>
</dbReference>
<dbReference type="PANTHER" id="PTHR31080:SF303">
    <property type="entry name" value="PECTINESTERASE 1-LIKE"/>
    <property type="match status" value="1"/>
</dbReference>
<dbReference type="InterPro" id="IPR035513">
    <property type="entry name" value="Invertase/methylesterase_inhib"/>
</dbReference>
<evidence type="ECO:0000313" key="6">
    <source>
        <dbReference type="RefSeq" id="XP_030513614.2"/>
    </source>
</evidence>
<evidence type="ECO:0000256" key="2">
    <source>
        <dbReference type="ARBA" id="ARBA00038471"/>
    </source>
</evidence>
<dbReference type="SMART" id="SM00856">
    <property type="entry name" value="PMEI"/>
    <property type="match status" value="1"/>
</dbReference>
<gene>
    <name evidence="6" type="primary">LOC115727532</name>
</gene>
<dbReference type="Pfam" id="PF04043">
    <property type="entry name" value="PMEI"/>
    <property type="match status" value="1"/>
</dbReference>
<dbReference type="AlphaFoldDB" id="A0A8B8MU88"/>
<dbReference type="KEGG" id="rarg:115727532"/>
<dbReference type="GO" id="GO:0030599">
    <property type="term" value="F:pectinesterase activity"/>
    <property type="evidence" value="ECO:0007669"/>
    <property type="project" value="UniProtKB-EC"/>
</dbReference>